<accession>A0A3Q8XPH4</accession>
<dbReference type="SUPFAM" id="SSF53383">
    <property type="entry name" value="PLP-dependent transferases"/>
    <property type="match status" value="1"/>
</dbReference>
<organism evidence="9 10">
    <name type="scientific">Georhizobium profundi</name>
    <dbReference type="NCBI Taxonomy" id="2341112"/>
    <lineage>
        <taxon>Bacteria</taxon>
        <taxon>Pseudomonadati</taxon>
        <taxon>Pseudomonadota</taxon>
        <taxon>Alphaproteobacteria</taxon>
        <taxon>Hyphomicrobiales</taxon>
        <taxon>Rhizobiaceae</taxon>
        <taxon>Georhizobium</taxon>
    </lineage>
</organism>
<evidence type="ECO:0000256" key="7">
    <source>
        <dbReference type="ARBA" id="ARBA00049185"/>
    </source>
</evidence>
<keyword evidence="5 9" id="KW-0808">Transferase</keyword>
<dbReference type="PANTHER" id="PTHR46383">
    <property type="entry name" value="ASPARTATE AMINOTRANSFERASE"/>
    <property type="match status" value="1"/>
</dbReference>
<comment type="similarity">
    <text evidence="2">Belongs to the class-I pyridoxal-phosphate-dependent aminotransferase family.</text>
</comment>
<evidence type="ECO:0000313" key="9">
    <source>
        <dbReference type="EMBL" id="AZN72167.1"/>
    </source>
</evidence>
<protein>
    <recommendedName>
        <fullName evidence="3">aspartate transaminase</fullName>
        <ecNumber evidence="3">2.6.1.1</ecNumber>
    </recommendedName>
</protein>
<keyword evidence="6" id="KW-0663">Pyridoxal phosphate</keyword>
<dbReference type="InterPro" id="IPR050596">
    <property type="entry name" value="AspAT/PAT-like"/>
</dbReference>
<dbReference type="Gene3D" id="3.40.640.10">
    <property type="entry name" value="Type I PLP-dependent aspartate aminotransferase-like (Major domain)"/>
    <property type="match status" value="1"/>
</dbReference>
<evidence type="ECO:0000313" key="10">
    <source>
        <dbReference type="Proteomes" id="UP000268192"/>
    </source>
</evidence>
<keyword evidence="4 9" id="KW-0032">Aminotransferase</keyword>
<reference evidence="9 10" key="1">
    <citation type="submission" date="2018-09" db="EMBL/GenBank/DDBJ databases">
        <title>Marinorhizobium profundi gen. nov., sp. nov., isolated from a deep-sea sediment sample from the New Britain Trench and proposal of Marinorhizobiaceae fam. nov. in the order Rhizobiales of the class Alphaproteobacteria.</title>
        <authorList>
            <person name="Cao J."/>
        </authorList>
    </citation>
    <scope>NUCLEOTIDE SEQUENCE [LARGE SCALE GENOMIC DNA]</scope>
    <source>
        <strain evidence="9 10">WS11</strain>
    </source>
</reference>
<evidence type="ECO:0000256" key="5">
    <source>
        <dbReference type="ARBA" id="ARBA00022679"/>
    </source>
</evidence>
<evidence type="ECO:0000259" key="8">
    <source>
        <dbReference type="Pfam" id="PF00155"/>
    </source>
</evidence>
<dbReference type="OrthoDB" id="9804407at2"/>
<dbReference type="PANTHER" id="PTHR46383:SF2">
    <property type="entry name" value="AMINOTRANSFERASE"/>
    <property type="match status" value="1"/>
</dbReference>
<evidence type="ECO:0000256" key="3">
    <source>
        <dbReference type="ARBA" id="ARBA00012753"/>
    </source>
</evidence>
<feature type="domain" description="Aminotransferase class I/classII large" evidence="8">
    <location>
        <begin position="16"/>
        <end position="364"/>
    </location>
</feature>
<dbReference type="Pfam" id="PF00155">
    <property type="entry name" value="Aminotran_1_2"/>
    <property type="match status" value="1"/>
</dbReference>
<evidence type="ECO:0000256" key="1">
    <source>
        <dbReference type="ARBA" id="ARBA00001933"/>
    </source>
</evidence>
<dbReference type="AlphaFoldDB" id="A0A3Q8XPH4"/>
<evidence type="ECO:0000256" key="2">
    <source>
        <dbReference type="ARBA" id="ARBA00007441"/>
    </source>
</evidence>
<dbReference type="GO" id="GO:0030170">
    <property type="term" value="F:pyridoxal phosphate binding"/>
    <property type="evidence" value="ECO:0007669"/>
    <property type="project" value="InterPro"/>
</dbReference>
<dbReference type="CDD" id="cd00609">
    <property type="entry name" value="AAT_like"/>
    <property type="match status" value="1"/>
</dbReference>
<proteinExistence type="inferred from homology"/>
<dbReference type="InterPro" id="IPR015421">
    <property type="entry name" value="PyrdxlP-dep_Trfase_major"/>
</dbReference>
<dbReference type="KEGG" id="abaw:D5400_13560"/>
<name>A0A3Q8XPH4_9HYPH</name>
<comment type="catalytic activity">
    <reaction evidence="7">
        <text>L-aspartate + 2-oxoglutarate = oxaloacetate + L-glutamate</text>
        <dbReference type="Rhea" id="RHEA:21824"/>
        <dbReference type="ChEBI" id="CHEBI:16452"/>
        <dbReference type="ChEBI" id="CHEBI:16810"/>
        <dbReference type="ChEBI" id="CHEBI:29985"/>
        <dbReference type="ChEBI" id="CHEBI:29991"/>
        <dbReference type="EC" id="2.6.1.1"/>
    </reaction>
</comment>
<comment type="cofactor">
    <cofactor evidence="1">
        <name>pyridoxal 5'-phosphate</name>
        <dbReference type="ChEBI" id="CHEBI:597326"/>
    </cofactor>
</comment>
<dbReference type="Proteomes" id="UP000268192">
    <property type="component" value="Chromosome"/>
</dbReference>
<dbReference type="GO" id="GO:0004069">
    <property type="term" value="F:L-aspartate:2-oxoglutarate aminotransferase activity"/>
    <property type="evidence" value="ECO:0007669"/>
    <property type="project" value="UniProtKB-EC"/>
</dbReference>
<sequence length="368" mass="39555">MDVLAEANRRRAAGRSVVSLAVGQPSHPAPAVALEAARQALETGRLGYTDALGTQSLRQAIAQHYAEYYGTTIAPERIAVMTGSSAAFNVAFLTLFDAGDRVAITRPGYPAYRNILAALGLQPVEIAVGEETGHTLTPDALKAAEAEFGPIKGVLLASPANPTGTVTGRAALSALADHCARTGTAFISDEIYHGLTFSGEETTAIAFSDEAIVINSFSKYYCMTGWRIGWMVLPQHLVRAVERVTQSLYISAPELSQIAATAAFRGKAELDGVREHYRTNRQILADRLPGLGFQIASPMDGAFYAYADVSRMTNDTMDFAWKMLREIDVAITPGIDFDPVNGHRTVRLSYAGATEDIVEALDRIAAWV</sequence>
<evidence type="ECO:0000256" key="6">
    <source>
        <dbReference type="ARBA" id="ARBA00022898"/>
    </source>
</evidence>
<dbReference type="InterPro" id="IPR004839">
    <property type="entry name" value="Aminotransferase_I/II_large"/>
</dbReference>
<dbReference type="EMBL" id="CP032509">
    <property type="protein sequence ID" value="AZN72167.1"/>
    <property type="molecule type" value="Genomic_DNA"/>
</dbReference>
<dbReference type="GO" id="GO:0006520">
    <property type="term" value="P:amino acid metabolic process"/>
    <property type="evidence" value="ECO:0007669"/>
    <property type="project" value="InterPro"/>
</dbReference>
<evidence type="ECO:0000256" key="4">
    <source>
        <dbReference type="ARBA" id="ARBA00022576"/>
    </source>
</evidence>
<keyword evidence="10" id="KW-1185">Reference proteome</keyword>
<dbReference type="EC" id="2.6.1.1" evidence="3"/>
<gene>
    <name evidence="9" type="ORF">D5400_13560</name>
</gene>
<dbReference type="InterPro" id="IPR015424">
    <property type="entry name" value="PyrdxlP-dep_Trfase"/>
</dbReference>